<reference evidence="1" key="2">
    <citation type="submission" date="2025-09" db="UniProtKB">
        <authorList>
            <consortium name="Ensembl"/>
        </authorList>
    </citation>
    <scope>IDENTIFICATION</scope>
</reference>
<organism evidence="1 2">
    <name type="scientific">Pelusios castaneus</name>
    <name type="common">West African mud turtle</name>
    <dbReference type="NCBI Taxonomy" id="367368"/>
    <lineage>
        <taxon>Eukaryota</taxon>
        <taxon>Metazoa</taxon>
        <taxon>Chordata</taxon>
        <taxon>Craniata</taxon>
        <taxon>Vertebrata</taxon>
        <taxon>Euteleostomi</taxon>
        <taxon>Archelosauria</taxon>
        <taxon>Testudinata</taxon>
        <taxon>Testudines</taxon>
        <taxon>Pleurodira</taxon>
        <taxon>Pelomedusidae</taxon>
        <taxon>Pelusios</taxon>
    </lineage>
</organism>
<dbReference type="Proteomes" id="UP000694393">
    <property type="component" value="Unplaced"/>
</dbReference>
<sequence length="93" mass="10481">SNSRFSGRRFEPLSDCFSYLKLFPLGPMSNSRDSKEPYREVHLTSLGKGWKGAVRTLSTSKMMAFSAVPCLTADLNPCLDNRLPHWTGMCCLY</sequence>
<dbReference type="AlphaFoldDB" id="A0A8C8SYF3"/>
<name>A0A8C8SYF3_9SAUR</name>
<dbReference type="Ensembl" id="ENSPCET00000027169.1">
    <property type="protein sequence ID" value="ENSPCEP00000026294.1"/>
    <property type="gene ID" value="ENSPCEG00000019728.1"/>
</dbReference>
<reference evidence="1" key="1">
    <citation type="submission" date="2025-08" db="UniProtKB">
        <authorList>
            <consortium name="Ensembl"/>
        </authorList>
    </citation>
    <scope>IDENTIFICATION</scope>
</reference>
<keyword evidence="2" id="KW-1185">Reference proteome</keyword>
<evidence type="ECO:0000313" key="2">
    <source>
        <dbReference type="Proteomes" id="UP000694393"/>
    </source>
</evidence>
<accession>A0A8C8SYF3</accession>
<protein>
    <submittedName>
        <fullName evidence="1">Uncharacterized protein</fullName>
    </submittedName>
</protein>
<proteinExistence type="predicted"/>
<evidence type="ECO:0000313" key="1">
    <source>
        <dbReference type="Ensembl" id="ENSPCEP00000026294.1"/>
    </source>
</evidence>